<dbReference type="GO" id="GO:0045202">
    <property type="term" value="C:synapse"/>
    <property type="evidence" value="ECO:0007669"/>
    <property type="project" value="UniProtKB-SubCell"/>
</dbReference>
<dbReference type="SUPFAM" id="SSF48726">
    <property type="entry name" value="Immunoglobulin"/>
    <property type="match status" value="9"/>
</dbReference>
<dbReference type="SUPFAM" id="SSF49265">
    <property type="entry name" value="Fibronectin type III"/>
    <property type="match status" value="2"/>
</dbReference>
<feature type="region of interest" description="Disordered" evidence="15">
    <location>
        <begin position="1357"/>
        <end position="1392"/>
    </location>
</feature>
<dbReference type="SMART" id="SM00060">
    <property type="entry name" value="FN3"/>
    <property type="match status" value="4"/>
</dbReference>
<evidence type="ECO:0000256" key="10">
    <source>
        <dbReference type="ARBA" id="ARBA00023136"/>
    </source>
</evidence>
<protein>
    <recommendedName>
        <fullName evidence="21">Down syndrome cell adhesion molecule-like protein Dscam2</fullName>
    </recommendedName>
</protein>
<dbReference type="InterPro" id="IPR013098">
    <property type="entry name" value="Ig_I-set"/>
</dbReference>
<feature type="domain" description="Fibronectin type-III" evidence="18">
    <location>
        <begin position="1114"/>
        <end position="1207"/>
    </location>
</feature>
<evidence type="ECO:0000256" key="6">
    <source>
        <dbReference type="ARBA" id="ARBA00022889"/>
    </source>
</evidence>
<dbReference type="CDD" id="cd20956">
    <property type="entry name" value="IgI_4_Dscam"/>
    <property type="match status" value="1"/>
</dbReference>
<keyword evidence="3 16" id="KW-0812">Transmembrane</keyword>
<dbReference type="Proteomes" id="UP001497382">
    <property type="component" value="Unassembled WGS sequence"/>
</dbReference>
<dbReference type="PANTHER" id="PTHR10075">
    <property type="entry name" value="BASIGIN RELATED"/>
    <property type="match status" value="1"/>
</dbReference>
<proteinExistence type="predicted"/>
<evidence type="ECO:0000313" key="20">
    <source>
        <dbReference type="Proteomes" id="UP001497382"/>
    </source>
</evidence>
<dbReference type="CDD" id="cd00063">
    <property type="entry name" value="FN3"/>
    <property type="match status" value="4"/>
</dbReference>
<feature type="domain" description="Ig-like" evidence="17">
    <location>
        <begin position="528"/>
        <end position="613"/>
    </location>
</feature>
<dbReference type="SMART" id="SM00408">
    <property type="entry name" value="IGc2"/>
    <property type="match status" value="8"/>
</dbReference>
<feature type="domain" description="Ig-like" evidence="17">
    <location>
        <begin position="149"/>
        <end position="233"/>
    </location>
</feature>
<feature type="domain" description="Fibronectin type-III" evidence="18">
    <location>
        <begin position="914"/>
        <end position="1009"/>
    </location>
</feature>
<sequence length="1609" mass="179344">MIHIKNLIISSTMTSWYLFIICFVLSAMTTTSSERRGPFFTVEPESHVEFMNSSGAAIACSSQGNPSPQITWIKKDGTPVSDVTGLRHVRPDGTLVFQPFRAEEYRQDVHSAIYRCVARNVVGAIASKDVNVRAAINQYYETQVYDVFVTKGNTAVLKCHIPSFVKEYVSVMAWMRDDGSIIHAENGAGGRYTVFPTGELYIRMADPLTDGMRKYYCQTKHRISGAIKQSSSSGRIIIRDAHSTFPPRVIDRRANLIVKEGSTVKLPCAAEGYPIPQIHWLKLEKSQAVRLSKNQRFVELGGTLIIRRAEPEDSGKYICYVNNSVADERVDTELLVSAPLRANISPKQVKAEEGESVIFNCSIKGHPVHSVTWVKNLNPVVANSRIRYLSRDLLQVAPIVREDKGMYQCFVTNDFGMAQGTAELSLGDDPPVLAYTFPEQTLEPGTFLSLKCTATGTPLPQITWSLDGLPVTEGLRTRVGDFVTSDGFVNSFVNITRLQPEDGGTYECLGSNDISTVSHSARLNVFGPPFVKPMRNISVLAGGTLFIRCPVSGYPIEKILWEKGESKLPQNRRQQVFGNGTLIINNVDRSSDEGSYRCIAENKEGESAFRDVGVKVMVAPVINPFHFPANLKEGNRVIITCSVMDGDPPISLSWYKDNHPLMDNANIIVDSSNEFMSTLYMKRVTYENNGNYTCVASNRADIVNYTAPMVVNVPPQWKIQPSDKSVVVGQNVIIDCQADGFPQPRIWWEKSEESGPRDYKTIISNSHIHALENGSLMIREAEQNDAGYYLCQATNGIGSGLSKVVELTVHVAAYFKGKFIAQTLKKGESANLYCEAFGEIPITILWSKDRQPFDPATDPRYEITTESRTDSITSKVSIHAVDRRDSALFTCVATNSYGQDDTNIQLIVQEPPDSPGNILATEIGSRSITVRWTQPYTGNSPIVSYKIQHKLSSETWGNGERTTTVSERETSTVIRGLKPVTSYHVRLMAKNGIGWSEPSQAVHITTAEDAPEGAPTAVHAVASSSNTIHVSWQPPKKDLQHGIVKGYYVGYKPYGGSDNYVYQTVEVQGDFKEEIILTNLRRATKYSIIVQAFNSKGSGPPSEELIVDTLQSDPPASPNLTIVSATTSSIQLKWPAPEKDSNPITGYYLYFKKEYETWEERQIPGHQTSYVFQDLYCGSHYQFYIVAYNSVGKGKPSEVVAGKTSGSVPNPPKREALLSINSTAVSLHLNTWLGGACPPNFFIVQYKANTNREWILVSNNIVPEQKLLTITDLTPGTWYTILMTAHSEAGPTEAEYVFATLTAFGATVPPPLSIDERRPLFYRSLSIMVPTACAVVVLVVIVIVACVVVKKRRQVDNPNRRDSRFRDDKSGEGMSMSVMERKQGSAESGSPIKDQLYYPSPYAMSHIPMFQKQGSPESDCSQSLRREFGRHEHIYDVPYPPKWHDDEDTYSHIMENSNMPLHSSTNIYQAPRVIPVHAVRTSTPTHRERRSSKSRNSHRLSYKVSSMASDGIVVFLPSVIGFLRIGQCSQNHYDSSVLLDIVKTILHFHSGDESESETTYIFNREVPASYLDTHEMSEAECDRDLREFCEKNEKFQIFEQYDGQRICIT</sequence>
<evidence type="ECO:0000256" key="4">
    <source>
        <dbReference type="ARBA" id="ARBA00022729"/>
    </source>
</evidence>
<comment type="caution">
    <text evidence="19">The sequence shown here is derived from an EMBL/GenBank/DDBJ whole genome shotgun (WGS) entry which is preliminary data.</text>
</comment>
<gene>
    <name evidence="19" type="ORF">LARSCL_LOCUS4148</name>
</gene>
<evidence type="ECO:0000259" key="18">
    <source>
        <dbReference type="PROSITE" id="PS50853"/>
    </source>
</evidence>
<evidence type="ECO:0000256" key="13">
    <source>
        <dbReference type="ARBA" id="ARBA00023319"/>
    </source>
</evidence>
<dbReference type="Pfam" id="PF07679">
    <property type="entry name" value="I-set"/>
    <property type="match status" value="3"/>
</dbReference>
<dbReference type="CDD" id="cd20958">
    <property type="entry name" value="IgI_5_Dscam"/>
    <property type="match status" value="1"/>
</dbReference>
<dbReference type="Pfam" id="PF25059">
    <property type="entry name" value="FN3_DSCAM-DSCAML_C"/>
    <property type="match status" value="1"/>
</dbReference>
<feature type="transmembrane region" description="Helical" evidence="16">
    <location>
        <begin position="1327"/>
        <end position="1349"/>
    </location>
</feature>
<reference evidence="19 20" key="1">
    <citation type="submission" date="2024-04" db="EMBL/GenBank/DDBJ databases">
        <authorList>
            <person name="Rising A."/>
            <person name="Reimegard J."/>
            <person name="Sonavane S."/>
            <person name="Akerstrom W."/>
            <person name="Nylinder S."/>
            <person name="Hedman E."/>
            <person name="Kallberg Y."/>
        </authorList>
    </citation>
    <scope>NUCLEOTIDE SEQUENCE [LARGE SCALE GENOMIC DNA]</scope>
</reference>
<dbReference type="Pfam" id="PF00041">
    <property type="entry name" value="fn3"/>
    <property type="match status" value="3"/>
</dbReference>
<evidence type="ECO:0000256" key="8">
    <source>
        <dbReference type="ARBA" id="ARBA00022989"/>
    </source>
</evidence>
<keyword evidence="4" id="KW-0732">Signal</keyword>
<dbReference type="InterPro" id="IPR003599">
    <property type="entry name" value="Ig_sub"/>
</dbReference>
<dbReference type="GO" id="GO:0005886">
    <property type="term" value="C:plasma membrane"/>
    <property type="evidence" value="ECO:0007669"/>
    <property type="project" value="UniProtKB-SubCell"/>
</dbReference>
<organism evidence="19 20">
    <name type="scientific">Larinioides sclopetarius</name>
    <dbReference type="NCBI Taxonomy" id="280406"/>
    <lineage>
        <taxon>Eukaryota</taxon>
        <taxon>Metazoa</taxon>
        <taxon>Ecdysozoa</taxon>
        <taxon>Arthropoda</taxon>
        <taxon>Chelicerata</taxon>
        <taxon>Arachnida</taxon>
        <taxon>Araneae</taxon>
        <taxon>Araneomorphae</taxon>
        <taxon>Entelegynae</taxon>
        <taxon>Araneoidea</taxon>
        <taxon>Araneidae</taxon>
        <taxon>Larinioides</taxon>
    </lineage>
</organism>
<dbReference type="InterPro" id="IPR036179">
    <property type="entry name" value="Ig-like_dom_sf"/>
</dbReference>
<evidence type="ECO:0000256" key="16">
    <source>
        <dbReference type="SAM" id="Phobius"/>
    </source>
</evidence>
<feature type="domain" description="Ig-like" evidence="17">
    <location>
        <begin position="620"/>
        <end position="712"/>
    </location>
</feature>
<feature type="domain" description="Ig-like" evidence="17">
    <location>
        <begin position="826"/>
        <end position="905"/>
    </location>
</feature>
<dbReference type="FunFam" id="2.60.40.10:FF:000324">
    <property type="entry name" value="Down syndrome cell adhesion molecule, isoform D"/>
    <property type="match status" value="1"/>
</dbReference>
<feature type="domain" description="Ig-like" evidence="17">
    <location>
        <begin position="339"/>
        <end position="425"/>
    </location>
</feature>
<keyword evidence="5" id="KW-0677">Repeat</keyword>
<dbReference type="GO" id="GO:0070593">
    <property type="term" value="P:dendrite self-avoidance"/>
    <property type="evidence" value="ECO:0007669"/>
    <property type="project" value="TreeGrafter"/>
</dbReference>
<evidence type="ECO:0000256" key="2">
    <source>
        <dbReference type="ARBA" id="ARBA00022475"/>
    </source>
</evidence>
<keyword evidence="20" id="KW-1185">Reference proteome</keyword>
<dbReference type="SMART" id="SM00409">
    <property type="entry name" value="IG"/>
    <property type="match status" value="9"/>
</dbReference>
<dbReference type="InterPro" id="IPR013783">
    <property type="entry name" value="Ig-like_fold"/>
</dbReference>
<dbReference type="FunFam" id="2.60.40.10:FF:000120">
    <property type="entry name" value="Down syndrome cell adhesion molecule like 1"/>
    <property type="match status" value="1"/>
</dbReference>
<keyword evidence="9" id="KW-0770">Synapse</keyword>
<dbReference type="Gene3D" id="2.60.40.10">
    <property type="entry name" value="Immunoglobulins"/>
    <property type="match status" value="13"/>
</dbReference>
<dbReference type="GO" id="GO:0030424">
    <property type="term" value="C:axon"/>
    <property type="evidence" value="ECO:0007669"/>
    <property type="project" value="TreeGrafter"/>
</dbReference>
<dbReference type="InterPro" id="IPR036116">
    <property type="entry name" value="FN3_sf"/>
</dbReference>
<dbReference type="EMBL" id="CAXIEN010000033">
    <property type="protein sequence ID" value="CAL1268400.1"/>
    <property type="molecule type" value="Genomic_DNA"/>
</dbReference>
<name>A0AAV1Z9V1_9ARAC</name>
<evidence type="ECO:0000256" key="7">
    <source>
        <dbReference type="ARBA" id="ARBA00022902"/>
    </source>
</evidence>
<evidence type="ECO:0000256" key="12">
    <source>
        <dbReference type="ARBA" id="ARBA00023180"/>
    </source>
</evidence>
<dbReference type="PROSITE" id="PS50853">
    <property type="entry name" value="FN3"/>
    <property type="match status" value="4"/>
</dbReference>
<keyword evidence="10 16" id="KW-0472">Membrane</keyword>
<evidence type="ECO:0000256" key="11">
    <source>
        <dbReference type="ARBA" id="ARBA00023157"/>
    </source>
</evidence>
<evidence type="ECO:0000256" key="14">
    <source>
        <dbReference type="ARBA" id="ARBA00034103"/>
    </source>
</evidence>
<comment type="subcellular location">
    <subcellularLocation>
        <location evidence="1">Cell membrane</location>
        <topology evidence="1">Single-pass type I membrane protein</topology>
    </subcellularLocation>
    <subcellularLocation>
        <location evidence="14">Synapse</location>
    </subcellularLocation>
</comment>
<dbReference type="FunFam" id="2.60.40.10:FF:000104">
    <property type="entry name" value="Down syndrome cell adhesion molecule b"/>
    <property type="match status" value="1"/>
</dbReference>
<dbReference type="InterPro" id="IPR003961">
    <property type="entry name" value="FN3_dom"/>
</dbReference>
<evidence type="ECO:0008006" key="21">
    <source>
        <dbReference type="Google" id="ProtNLM"/>
    </source>
</evidence>
<feature type="domain" description="Fibronectin type-III" evidence="18">
    <location>
        <begin position="1014"/>
        <end position="1112"/>
    </location>
</feature>
<feature type="domain" description="Ig-like" evidence="17">
    <location>
        <begin position="715"/>
        <end position="808"/>
    </location>
</feature>
<dbReference type="FunFam" id="2.60.40.10:FF:000017">
    <property type="entry name" value="Down syndrome cell adhesion molecule b"/>
    <property type="match status" value="1"/>
</dbReference>
<feature type="transmembrane region" description="Helical" evidence="16">
    <location>
        <begin position="7"/>
        <end position="28"/>
    </location>
</feature>
<feature type="domain" description="Ig-like" evidence="17">
    <location>
        <begin position="38"/>
        <end position="131"/>
    </location>
</feature>
<dbReference type="InterPro" id="IPR056754">
    <property type="entry name" value="DSCAM/DSCAML_C"/>
</dbReference>
<dbReference type="FunFam" id="2.60.40.10:FF:000032">
    <property type="entry name" value="palladin isoform X1"/>
    <property type="match status" value="1"/>
</dbReference>
<evidence type="ECO:0000256" key="3">
    <source>
        <dbReference type="ARBA" id="ARBA00022692"/>
    </source>
</evidence>
<dbReference type="FunFam" id="2.60.40.10:FF:000719">
    <property type="entry name" value="nephrin isoform X1"/>
    <property type="match status" value="1"/>
</dbReference>
<dbReference type="Pfam" id="PF13895">
    <property type="entry name" value="Ig_2"/>
    <property type="match status" value="1"/>
</dbReference>
<dbReference type="PROSITE" id="PS50835">
    <property type="entry name" value="IG_LIKE"/>
    <property type="match status" value="9"/>
</dbReference>
<dbReference type="FunFam" id="2.60.40.10:FF:000333">
    <property type="entry name" value="Down syndrome cell adhesion molecule"/>
    <property type="match status" value="1"/>
</dbReference>
<accession>A0AAV1Z9V1</accession>
<dbReference type="GO" id="GO:0007411">
    <property type="term" value="P:axon guidance"/>
    <property type="evidence" value="ECO:0007669"/>
    <property type="project" value="TreeGrafter"/>
</dbReference>
<keyword evidence="12" id="KW-0325">Glycoprotein</keyword>
<keyword evidence="6" id="KW-0130">Cell adhesion</keyword>
<dbReference type="GO" id="GO:0098632">
    <property type="term" value="F:cell-cell adhesion mediator activity"/>
    <property type="evidence" value="ECO:0007669"/>
    <property type="project" value="TreeGrafter"/>
</dbReference>
<feature type="domain" description="Fibronectin type-III" evidence="18">
    <location>
        <begin position="1208"/>
        <end position="1310"/>
    </location>
</feature>
<keyword evidence="8 16" id="KW-1133">Transmembrane helix</keyword>
<dbReference type="PRINTS" id="PR00014">
    <property type="entry name" value="FNTYPEIII"/>
</dbReference>
<dbReference type="InterPro" id="IPR007110">
    <property type="entry name" value="Ig-like_dom"/>
</dbReference>
<keyword evidence="2" id="KW-1003">Cell membrane</keyword>
<evidence type="ECO:0000256" key="5">
    <source>
        <dbReference type="ARBA" id="ARBA00022737"/>
    </source>
</evidence>
<evidence type="ECO:0000313" key="19">
    <source>
        <dbReference type="EMBL" id="CAL1268400.1"/>
    </source>
</evidence>
<keyword evidence="7" id="KW-0524">Neurogenesis</keyword>
<dbReference type="Pfam" id="PF13927">
    <property type="entry name" value="Ig_3"/>
    <property type="match status" value="3"/>
</dbReference>
<feature type="domain" description="Ig-like" evidence="17">
    <location>
        <begin position="430"/>
        <end position="524"/>
    </location>
</feature>
<keyword evidence="11" id="KW-1015">Disulfide bond</keyword>
<evidence type="ECO:0000256" key="15">
    <source>
        <dbReference type="SAM" id="MobiDB-lite"/>
    </source>
</evidence>
<evidence type="ECO:0000259" key="17">
    <source>
        <dbReference type="PROSITE" id="PS50835"/>
    </source>
</evidence>
<feature type="compositionally biased region" description="Basic and acidic residues" evidence="15">
    <location>
        <begin position="1357"/>
        <end position="1371"/>
    </location>
</feature>
<evidence type="ECO:0000256" key="1">
    <source>
        <dbReference type="ARBA" id="ARBA00004251"/>
    </source>
</evidence>
<dbReference type="PANTHER" id="PTHR10075:SF100">
    <property type="entry name" value="FASCICLIN-2"/>
    <property type="match status" value="1"/>
</dbReference>
<keyword evidence="13" id="KW-0393">Immunoglobulin domain</keyword>
<feature type="domain" description="Ig-like" evidence="17">
    <location>
        <begin position="247"/>
        <end position="337"/>
    </location>
</feature>
<dbReference type="GO" id="GO:0007156">
    <property type="term" value="P:homophilic cell adhesion via plasma membrane adhesion molecules"/>
    <property type="evidence" value="ECO:0007669"/>
    <property type="project" value="TreeGrafter"/>
</dbReference>
<evidence type="ECO:0000256" key="9">
    <source>
        <dbReference type="ARBA" id="ARBA00023018"/>
    </source>
</evidence>
<dbReference type="InterPro" id="IPR003598">
    <property type="entry name" value="Ig_sub2"/>
</dbReference>